<accession>A0A0P7AU37</accession>
<proteinExistence type="predicted"/>
<feature type="signal peptide" evidence="1">
    <location>
        <begin position="1"/>
        <end position="21"/>
    </location>
</feature>
<dbReference type="AlphaFoldDB" id="A0A0P7AU37"/>
<dbReference type="EMBL" id="LKCW01000066">
    <property type="protein sequence ID" value="KPM41371.1"/>
    <property type="molecule type" value="Genomic_DNA"/>
</dbReference>
<keyword evidence="1" id="KW-0732">Signal</keyword>
<evidence type="ECO:0000256" key="1">
    <source>
        <dbReference type="SAM" id="SignalP"/>
    </source>
</evidence>
<organism evidence="2 3">
    <name type="scientific">Neonectria ditissima</name>
    <dbReference type="NCBI Taxonomy" id="78410"/>
    <lineage>
        <taxon>Eukaryota</taxon>
        <taxon>Fungi</taxon>
        <taxon>Dikarya</taxon>
        <taxon>Ascomycota</taxon>
        <taxon>Pezizomycotina</taxon>
        <taxon>Sordariomycetes</taxon>
        <taxon>Hypocreomycetidae</taxon>
        <taxon>Hypocreales</taxon>
        <taxon>Nectriaceae</taxon>
        <taxon>Neonectria</taxon>
    </lineage>
</organism>
<evidence type="ECO:0000313" key="2">
    <source>
        <dbReference type="EMBL" id="KPM41371.1"/>
    </source>
</evidence>
<sequence>MYFQRIFTTISFLFFLEPAQCIECTNVTVSTADDATQVRNDCQTIKGWLKFENVTETLNFDGVETIEGDVSHYGDAFDGYGDMDTPYPTGRTTFSIHFPTLKAIEGDLYFWSFAGLQELQFPNITRVEGGFSLRRMNWLKFLDITKLERLGSFSLEARYLTTLRHEGFKGFTGTSYNGGSLSIDAARVDSLDSWFRYPLTIKRKFQEFSPESAPGDVMINKWNLPNLKNITIGWAKTSKVWIRSFGDNGTDGDAIGVKFGGSQTKSIEIDRLELEGNVKILETGSALEKLEIGTLVFQKSPAKEANLSVFDKVTNLTIEDNGNLQNIRLPPSAVDWEDVNLSIRYNQNLTLVSEYRDPENETDKFWYWPRGDMRSILVEYTPVGNGFFTSFLQDRNSSKNASKVLDQFLVTPRWLIEDNATDFNCTPFRELRDRSVLPEEYECTAYEVSSASATTVVWGLVATALLVCGIYVL</sequence>
<comment type="caution">
    <text evidence="2">The sequence shown here is derived from an EMBL/GenBank/DDBJ whole genome shotgun (WGS) entry which is preliminary data.</text>
</comment>
<protein>
    <submittedName>
        <fullName evidence="2">Uncharacterized protein</fullName>
    </submittedName>
</protein>
<gene>
    <name evidence="2" type="ORF">AK830_g5191</name>
</gene>
<name>A0A0P7AU37_9HYPO</name>
<dbReference type="Proteomes" id="UP000050424">
    <property type="component" value="Unassembled WGS sequence"/>
</dbReference>
<dbReference type="SUPFAM" id="SSF52058">
    <property type="entry name" value="L domain-like"/>
    <property type="match status" value="1"/>
</dbReference>
<evidence type="ECO:0000313" key="3">
    <source>
        <dbReference type="Proteomes" id="UP000050424"/>
    </source>
</evidence>
<keyword evidence="3" id="KW-1185">Reference proteome</keyword>
<dbReference type="OrthoDB" id="536881at2759"/>
<feature type="chain" id="PRO_5006135061" evidence="1">
    <location>
        <begin position="22"/>
        <end position="473"/>
    </location>
</feature>
<reference evidence="2 3" key="1">
    <citation type="submission" date="2015-09" db="EMBL/GenBank/DDBJ databases">
        <title>Draft genome of a European isolate of the apple canker pathogen Neonectria ditissima.</title>
        <authorList>
            <person name="Gomez-Cortecero A."/>
            <person name="Harrison R.J."/>
            <person name="Armitage A.D."/>
        </authorList>
    </citation>
    <scope>NUCLEOTIDE SEQUENCE [LARGE SCALE GENOMIC DNA]</scope>
    <source>
        <strain evidence="2 3">R09/05</strain>
    </source>
</reference>